<accession>A0A078B539</accession>
<evidence type="ECO:0000256" key="1">
    <source>
        <dbReference type="SAM" id="MobiDB-lite"/>
    </source>
</evidence>
<organism evidence="2 3">
    <name type="scientific">Stylonychia lemnae</name>
    <name type="common">Ciliate</name>
    <dbReference type="NCBI Taxonomy" id="5949"/>
    <lineage>
        <taxon>Eukaryota</taxon>
        <taxon>Sar</taxon>
        <taxon>Alveolata</taxon>
        <taxon>Ciliophora</taxon>
        <taxon>Intramacronucleata</taxon>
        <taxon>Spirotrichea</taxon>
        <taxon>Stichotrichia</taxon>
        <taxon>Sporadotrichida</taxon>
        <taxon>Oxytrichidae</taxon>
        <taxon>Stylonychinae</taxon>
        <taxon>Stylonychia</taxon>
    </lineage>
</organism>
<dbReference type="InParanoid" id="A0A078B539"/>
<dbReference type="InterPro" id="IPR027417">
    <property type="entry name" value="P-loop_NTPase"/>
</dbReference>
<sequence length="199" mass="22483">MLLLARPACLIRVEFATKNVVLRQGGTVKAQIWDTGISFFINYFCQLGLKDIEQFVARKKMIISYKNGFSHYRRALGALLVYDITKEITFSSLRSWLDNLKTHAEQDICIMLVGNKLDLVQQDPSLREVPTDAAREFAQNEGLKFIETSALSNNNVKEAFENLLQDIHTQRSKMPKTTPKNPLILGEDTQTPGNKSGCC</sequence>
<reference evidence="2 3" key="1">
    <citation type="submission" date="2014-06" db="EMBL/GenBank/DDBJ databases">
        <authorList>
            <person name="Swart Estienne"/>
        </authorList>
    </citation>
    <scope>NUCLEOTIDE SEQUENCE [LARGE SCALE GENOMIC DNA]</scope>
    <source>
        <strain evidence="2 3">130c</strain>
    </source>
</reference>
<dbReference type="PRINTS" id="PR00449">
    <property type="entry name" value="RASTRNSFRMNG"/>
</dbReference>
<name>A0A078B539_STYLE</name>
<dbReference type="Proteomes" id="UP000039865">
    <property type="component" value="Unassembled WGS sequence"/>
</dbReference>
<dbReference type="InterPro" id="IPR001806">
    <property type="entry name" value="Small_GTPase"/>
</dbReference>
<dbReference type="OrthoDB" id="9989112at2759"/>
<dbReference type="Gene3D" id="3.40.50.300">
    <property type="entry name" value="P-loop containing nucleotide triphosphate hydrolases"/>
    <property type="match status" value="1"/>
</dbReference>
<dbReference type="GO" id="GO:0005525">
    <property type="term" value="F:GTP binding"/>
    <property type="evidence" value="ECO:0007669"/>
    <property type="project" value="InterPro"/>
</dbReference>
<dbReference type="SMART" id="SM00175">
    <property type="entry name" value="RAB"/>
    <property type="match status" value="1"/>
</dbReference>
<dbReference type="GO" id="GO:0003924">
    <property type="term" value="F:GTPase activity"/>
    <property type="evidence" value="ECO:0007669"/>
    <property type="project" value="InterPro"/>
</dbReference>
<dbReference type="InterPro" id="IPR050209">
    <property type="entry name" value="Rab_GTPases_membrane_traffic"/>
</dbReference>
<dbReference type="EMBL" id="CCKQ01017460">
    <property type="protein sequence ID" value="CDW89356.1"/>
    <property type="molecule type" value="Genomic_DNA"/>
</dbReference>
<gene>
    <name evidence="2" type="primary">Contig1057.g1160</name>
    <name evidence="2" type="ORF">STYLEM_18488</name>
</gene>
<evidence type="ECO:0000313" key="2">
    <source>
        <dbReference type="EMBL" id="CDW89356.1"/>
    </source>
</evidence>
<dbReference type="SMART" id="SM00173">
    <property type="entry name" value="RAS"/>
    <property type="match status" value="1"/>
</dbReference>
<dbReference type="PROSITE" id="PS51421">
    <property type="entry name" value="RAS"/>
    <property type="match status" value="1"/>
</dbReference>
<feature type="region of interest" description="Disordered" evidence="1">
    <location>
        <begin position="171"/>
        <end position="199"/>
    </location>
</feature>
<dbReference type="SUPFAM" id="SSF52540">
    <property type="entry name" value="P-loop containing nucleoside triphosphate hydrolases"/>
    <property type="match status" value="1"/>
</dbReference>
<proteinExistence type="predicted"/>
<dbReference type="SMART" id="SM00174">
    <property type="entry name" value="RHO"/>
    <property type="match status" value="1"/>
</dbReference>
<dbReference type="PROSITE" id="PS51419">
    <property type="entry name" value="RAB"/>
    <property type="match status" value="1"/>
</dbReference>
<feature type="compositionally biased region" description="Polar residues" evidence="1">
    <location>
        <begin position="188"/>
        <end position="199"/>
    </location>
</feature>
<evidence type="ECO:0000313" key="3">
    <source>
        <dbReference type="Proteomes" id="UP000039865"/>
    </source>
</evidence>
<dbReference type="PANTHER" id="PTHR47979">
    <property type="entry name" value="DRAB11-RELATED"/>
    <property type="match status" value="1"/>
</dbReference>
<protein>
    <submittedName>
        <fullName evidence="2">Ras-related protein rab-25</fullName>
    </submittedName>
</protein>
<dbReference type="AlphaFoldDB" id="A0A078B539"/>
<dbReference type="Pfam" id="PF00071">
    <property type="entry name" value="Ras"/>
    <property type="match status" value="1"/>
</dbReference>
<keyword evidence="3" id="KW-1185">Reference proteome</keyword>